<sequence>MERSNRHRPLKILLFHQTTKMTRPFRLLRRASQLVLVMTPSTQIAHQKLQKRLTRRSFWWRRL</sequence>
<protein>
    <submittedName>
        <fullName evidence="1">Uncharacterized protein</fullName>
    </submittedName>
</protein>
<gene>
    <name evidence="1" type="ORF">BDP81DRAFT_420339</name>
</gene>
<dbReference type="Proteomes" id="UP001243989">
    <property type="component" value="Unassembled WGS sequence"/>
</dbReference>
<dbReference type="AlphaFoldDB" id="A0AAI9ZZ81"/>
<evidence type="ECO:0000313" key="2">
    <source>
        <dbReference type="Proteomes" id="UP001243989"/>
    </source>
</evidence>
<name>A0AAI9ZZ81_9PEZI</name>
<organism evidence="1 2">
    <name type="scientific">Colletotrichum phormii</name>
    <dbReference type="NCBI Taxonomy" id="359342"/>
    <lineage>
        <taxon>Eukaryota</taxon>
        <taxon>Fungi</taxon>
        <taxon>Dikarya</taxon>
        <taxon>Ascomycota</taxon>
        <taxon>Pezizomycotina</taxon>
        <taxon>Sordariomycetes</taxon>
        <taxon>Hypocreomycetidae</taxon>
        <taxon>Glomerellales</taxon>
        <taxon>Glomerellaceae</taxon>
        <taxon>Colletotrichum</taxon>
        <taxon>Colletotrichum acutatum species complex</taxon>
    </lineage>
</organism>
<proteinExistence type="predicted"/>
<dbReference type="RefSeq" id="XP_060449188.1">
    <property type="nucleotide sequence ID" value="XM_060589839.1"/>
</dbReference>
<comment type="caution">
    <text evidence="1">The sequence shown here is derived from an EMBL/GenBank/DDBJ whole genome shotgun (WGS) entry which is preliminary data.</text>
</comment>
<keyword evidence="2" id="KW-1185">Reference proteome</keyword>
<evidence type="ECO:0000313" key="1">
    <source>
        <dbReference type="EMBL" id="KAK1640581.1"/>
    </source>
</evidence>
<accession>A0AAI9ZZ81</accession>
<dbReference type="GeneID" id="85474701"/>
<dbReference type="EMBL" id="JAHMHQ010000004">
    <property type="protein sequence ID" value="KAK1640581.1"/>
    <property type="molecule type" value="Genomic_DNA"/>
</dbReference>
<reference evidence="1" key="1">
    <citation type="submission" date="2021-06" db="EMBL/GenBank/DDBJ databases">
        <title>Comparative genomics, transcriptomics and evolutionary studies reveal genomic signatures of adaptation to plant cell wall in hemibiotrophic fungi.</title>
        <authorList>
            <consortium name="DOE Joint Genome Institute"/>
            <person name="Baroncelli R."/>
            <person name="Diaz J.F."/>
            <person name="Benocci T."/>
            <person name="Peng M."/>
            <person name="Battaglia E."/>
            <person name="Haridas S."/>
            <person name="Andreopoulos W."/>
            <person name="Labutti K."/>
            <person name="Pangilinan J."/>
            <person name="Floch G.L."/>
            <person name="Makela M.R."/>
            <person name="Henrissat B."/>
            <person name="Grigoriev I.V."/>
            <person name="Crouch J.A."/>
            <person name="De Vries R.P."/>
            <person name="Sukno S.A."/>
            <person name="Thon M.R."/>
        </authorList>
    </citation>
    <scope>NUCLEOTIDE SEQUENCE</scope>
    <source>
        <strain evidence="1">CBS 102054</strain>
    </source>
</reference>